<feature type="region of interest" description="Disordered" evidence="1">
    <location>
        <begin position="46"/>
        <end position="68"/>
    </location>
</feature>
<gene>
    <name evidence="2" type="ORF">HD597_000551</name>
</gene>
<reference evidence="2" key="1">
    <citation type="submission" date="2022-06" db="EMBL/GenBank/DDBJ databases">
        <title>Sequencing the genomes of 1000 actinobacteria strains.</title>
        <authorList>
            <person name="Klenk H.-P."/>
        </authorList>
    </citation>
    <scope>NUCLEOTIDE SEQUENCE</scope>
    <source>
        <strain evidence="2">DSM 46694</strain>
    </source>
</reference>
<comment type="caution">
    <text evidence="2">The sequence shown here is derived from an EMBL/GenBank/DDBJ whole genome shotgun (WGS) entry which is preliminary data.</text>
</comment>
<keyword evidence="3" id="KW-1185">Reference proteome</keyword>
<evidence type="ECO:0000256" key="1">
    <source>
        <dbReference type="SAM" id="MobiDB-lite"/>
    </source>
</evidence>
<dbReference type="AlphaFoldDB" id="A0A9X2K1H2"/>
<sequence>MTTDQPLTCSSCHGVITGVPAAAHTSARGRLIVTNGYCRGDCFPSEPLPADRGRAAGAPAPETASLSE</sequence>
<dbReference type="EMBL" id="JAMZEB010000001">
    <property type="protein sequence ID" value="MCP2353531.1"/>
    <property type="molecule type" value="Genomic_DNA"/>
</dbReference>
<evidence type="ECO:0000313" key="3">
    <source>
        <dbReference type="Proteomes" id="UP001139648"/>
    </source>
</evidence>
<name>A0A9X2K1H2_9ACTN</name>
<proteinExistence type="predicted"/>
<protein>
    <submittedName>
        <fullName evidence="2">Uncharacterized protein</fullName>
    </submittedName>
</protein>
<dbReference type="Proteomes" id="UP001139648">
    <property type="component" value="Unassembled WGS sequence"/>
</dbReference>
<evidence type="ECO:0000313" key="2">
    <source>
        <dbReference type="EMBL" id="MCP2353531.1"/>
    </source>
</evidence>
<accession>A0A9X2K1H2</accession>
<organism evidence="2 3">
    <name type="scientific">Nonomuraea thailandensis</name>
    <dbReference type="NCBI Taxonomy" id="1188745"/>
    <lineage>
        <taxon>Bacteria</taxon>
        <taxon>Bacillati</taxon>
        <taxon>Actinomycetota</taxon>
        <taxon>Actinomycetes</taxon>
        <taxon>Streptosporangiales</taxon>
        <taxon>Streptosporangiaceae</taxon>
        <taxon>Nonomuraea</taxon>
    </lineage>
</organism>